<reference evidence="1" key="2">
    <citation type="journal article" date="2015" name="Data Brief">
        <title>Shoot transcriptome of the giant reed, Arundo donax.</title>
        <authorList>
            <person name="Barrero R.A."/>
            <person name="Guerrero F.D."/>
            <person name="Moolhuijzen P."/>
            <person name="Goolsby J.A."/>
            <person name="Tidwell J."/>
            <person name="Bellgard S.E."/>
            <person name="Bellgard M.I."/>
        </authorList>
    </citation>
    <scope>NUCLEOTIDE SEQUENCE</scope>
    <source>
        <tissue evidence="1">Shoot tissue taken approximately 20 cm above the soil surface</tissue>
    </source>
</reference>
<dbReference type="EMBL" id="GBRH01254892">
    <property type="protein sequence ID" value="JAD43003.1"/>
    <property type="molecule type" value="Transcribed_RNA"/>
</dbReference>
<name>A0A0A8ZZ43_ARUDO</name>
<evidence type="ECO:0000313" key="1">
    <source>
        <dbReference type="EMBL" id="JAD43003.1"/>
    </source>
</evidence>
<organism evidence="1">
    <name type="scientific">Arundo donax</name>
    <name type="common">Giant reed</name>
    <name type="synonym">Donax arundinaceus</name>
    <dbReference type="NCBI Taxonomy" id="35708"/>
    <lineage>
        <taxon>Eukaryota</taxon>
        <taxon>Viridiplantae</taxon>
        <taxon>Streptophyta</taxon>
        <taxon>Embryophyta</taxon>
        <taxon>Tracheophyta</taxon>
        <taxon>Spermatophyta</taxon>
        <taxon>Magnoliopsida</taxon>
        <taxon>Liliopsida</taxon>
        <taxon>Poales</taxon>
        <taxon>Poaceae</taxon>
        <taxon>PACMAD clade</taxon>
        <taxon>Arundinoideae</taxon>
        <taxon>Arundineae</taxon>
        <taxon>Arundo</taxon>
    </lineage>
</organism>
<accession>A0A0A8ZZ43</accession>
<reference evidence="1" key="1">
    <citation type="submission" date="2014-09" db="EMBL/GenBank/DDBJ databases">
        <authorList>
            <person name="Magalhaes I.L.F."/>
            <person name="Oliveira U."/>
            <person name="Santos F.R."/>
            <person name="Vidigal T.H.D.A."/>
            <person name="Brescovit A.D."/>
            <person name="Santos A.J."/>
        </authorList>
    </citation>
    <scope>NUCLEOTIDE SEQUENCE</scope>
    <source>
        <tissue evidence="1">Shoot tissue taken approximately 20 cm above the soil surface</tissue>
    </source>
</reference>
<sequence>MHRIAPIFGVSYFP</sequence>
<protein>
    <submittedName>
        <fullName evidence="1">Uncharacterized protein</fullName>
    </submittedName>
</protein>
<proteinExistence type="predicted"/>